<dbReference type="Pfam" id="PF03478">
    <property type="entry name" value="Beta-prop_KIB1-4"/>
    <property type="match status" value="1"/>
</dbReference>
<evidence type="ECO:0000313" key="3">
    <source>
        <dbReference type="Proteomes" id="UP000000763"/>
    </source>
</evidence>
<proteinExistence type="predicted"/>
<dbReference type="KEGG" id="osa:9268719"/>
<dbReference type="PANTHER" id="PTHR33165">
    <property type="entry name" value="F-BOX DOMAIN CONTAINING PROTEIN-LIKE-RELATED"/>
    <property type="match status" value="1"/>
</dbReference>
<dbReference type="PANTHER" id="PTHR33165:SF106">
    <property type="entry name" value="EXPRESSED PROTEIN"/>
    <property type="match status" value="1"/>
</dbReference>
<dbReference type="OrthoDB" id="665171at2759"/>
<evidence type="ECO:0000259" key="1">
    <source>
        <dbReference type="Pfam" id="PF03478"/>
    </source>
</evidence>
<name>C7J8W2_ORYSJ</name>
<gene>
    <name evidence="2" type="ordered locus">Os11g0549665</name>
</gene>
<dbReference type="OMA" id="CPMDKFL"/>
<evidence type="ECO:0000313" key="2">
    <source>
        <dbReference type="EMBL" id="BAH95322.1"/>
    </source>
</evidence>
<dbReference type="Gramene" id="Os11t0549665-02">
    <property type="protein sequence ID" value="Os11t0549665-02"/>
    <property type="gene ID" value="Os11g0549665"/>
</dbReference>
<reference evidence="2 3" key="1">
    <citation type="journal article" date="2005" name="Nature">
        <title>The map-based sequence of the rice genome.</title>
        <authorList>
            <consortium name="International rice genome sequencing project (IRGSP)"/>
            <person name="Matsumoto T."/>
            <person name="Wu J."/>
            <person name="Kanamori H."/>
            <person name="Katayose Y."/>
            <person name="Fujisawa M."/>
            <person name="Namiki N."/>
            <person name="Mizuno H."/>
            <person name="Yamamoto K."/>
            <person name="Antonio B.A."/>
            <person name="Baba T."/>
            <person name="Sakata K."/>
            <person name="Nagamura Y."/>
            <person name="Aoki H."/>
            <person name="Arikawa K."/>
            <person name="Arita K."/>
            <person name="Bito T."/>
            <person name="Chiden Y."/>
            <person name="Fujitsuka N."/>
            <person name="Fukunaka R."/>
            <person name="Hamada M."/>
            <person name="Harada C."/>
            <person name="Hayashi A."/>
            <person name="Hijishita S."/>
            <person name="Honda M."/>
            <person name="Hosokawa S."/>
            <person name="Ichikawa Y."/>
            <person name="Idonuma A."/>
            <person name="Iijima M."/>
            <person name="Ikeda M."/>
            <person name="Ikeno M."/>
            <person name="Ito K."/>
            <person name="Ito S."/>
            <person name="Ito T."/>
            <person name="Ito Y."/>
            <person name="Ito Y."/>
            <person name="Iwabuchi A."/>
            <person name="Kamiya K."/>
            <person name="Karasawa W."/>
            <person name="Kurita K."/>
            <person name="Katagiri S."/>
            <person name="Kikuta A."/>
            <person name="Kobayashi H."/>
            <person name="Kobayashi N."/>
            <person name="Machita K."/>
            <person name="Maehara T."/>
            <person name="Masukawa M."/>
            <person name="Mizubayashi T."/>
            <person name="Mukai Y."/>
            <person name="Nagasaki H."/>
            <person name="Nagata Y."/>
            <person name="Naito S."/>
            <person name="Nakashima M."/>
            <person name="Nakama Y."/>
            <person name="Nakamichi Y."/>
            <person name="Nakamura M."/>
            <person name="Meguro A."/>
            <person name="Negishi M."/>
            <person name="Ohta I."/>
            <person name="Ohta T."/>
            <person name="Okamoto M."/>
            <person name="Ono N."/>
            <person name="Saji S."/>
            <person name="Sakaguchi M."/>
            <person name="Sakai K."/>
            <person name="Shibata M."/>
            <person name="Shimokawa T."/>
            <person name="Song J."/>
            <person name="Takazaki Y."/>
            <person name="Terasawa K."/>
            <person name="Tsugane M."/>
            <person name="Tsuji K."/>
            <person name="Ueda S."/>
            <person name="Waki K."/>
            <person name="Yamagata H."/>
            <person name="Yamamoto M."/>
            <person name="Yamamoto S."/>
            <person name="Yamane H."/>
            <person name="Yoshiki S."/>
            <person name="Yoshihara R."/>
            <person name="Yukawa K."/>
            <person name="Zhong H."/>
            <person name="Yano M."/>
            <person name="Yuan Q."/>
            <person name="Ouyang S."/>
            <person name="Liu J."/>
            <person name="Jones K.M."/>
            <person name="Gansberger K."/>
            <person name="Moffat K."/>
            <person name="Hill J."/>
            <person name="Bera J."/>
            <person name="Fadrosh D."/>
            <person name="Jin S."/>
            <person name="Johri S."/>
            <person name="Kim M."/>
            <person name="Overton L."/>
            <person name="Reardon M."/>
            <person name="Tsitrin T."/>
            <person name="Vuong H."/>
            <person name="Weaver B."/>
            <person name="Ciecko A."/>
            <person name="Tallon L."/>
            <person name="Jackson J."/>
            <person name="Pai G."/>
            <person name="Aken S.V."/>
            <person name="Utterback T."/>
            <person name="Reidmuller S."/>
            <person name="Feldblyum T."/>
            <person name="Hsiao J."/>
            <person name="Zismann V."/>
            <person name="Iobst S."/>
            <person name="de Vazeille A.R."/>
            <person name="Buell C.R."/>
            <person name="Ying K."/>
            <person name="Li Y."/>
            <person name="Lu T."/>
            <person name="Huang Y."/>
            <person name="Zhao Q."/>
            <person name="Feng Q."/>
            <person name="Zhang L."/>
            <person name="Zhu J."/>
            <person name="Weng Q."/>
            <person name="Mu J."/>
            <person name="Lu Y."/>
            <person name="Fan D."/>
            <person name="Liu Y."/>
            <person name="Guan J."/>
            <person name="Zhang Y."/>
            <person name="Yu S."/>
            <person name="Liu X."/>
            <person name="Zhang Y."/>
            <person name="Hong G."/>
            <person name="Han B."/>
            <person name="Choisne N."/>
            <person name="Demange N."/>
            <person name="Orjeda G."/>
            <person name="Samain S."/>
            <person name="Cattolico L."/>
            <person name="Pelletier E."/>
            <person name="Couloux A."/>
            <person name="Segurens B."/>
            <person name="Wincker P."/>
            <person name="D'Hont A."/>
            <person name="Scarpelli C."/>
            <person name="Weissenbach J."/>
            <person name="Salanoubat M."/>
            <person name="Quetier F."/>
            <person name="Yu Y."/>
            <person name="Kim H.R."/>
            <person name="Rambo T."/>
            <person name="Currie J."/>
            <person name="Collura K."/>
            <person name="Luo M."/>
            <person name="Yang T."/>
            <person name="Ammiraju J.S.S."/>
            <person name="Engler F."/>
            <person name="Soderlund C."/>
            <person name="Wing R.A."/>
            <person name="Palmer L.E."/>
            <person name="de la Bastide M."/>
            <person name="Spiegel L."/>
            <person name="Nascimento L."/>
            <person name="Zutavern T."/>
            <person name="O'Shaughnessy A."/>
            <person name="Dike S."/>
            <person name="Dedhia N."/>
            <person name="Preston R."/>
            <person name="Balija V."/>
            <person name="McCombie W.R."/>
            <person name="Chow T."/>
            <person name="Chen H."/>
            <person name="Chung M."/>
            <person name="Chen C."/>
            <person name="Shaw J."/>
            <person name="Wu H."/>
            <person name="Hsiao K."/>
            <person name="Chao Y."/>
            <person name="Chu M."/>
            <person name="Cheng C."/>
            <person name="Hour A."/>
            <person name="Lee P."/>
            <person name="Lin S."/>
            <person name="Lin Y."/>
            <person name="Liou J."/>
            <person name="Liu S."/>
            <person name="Hsing Y."/>
            <person name="Raghuvanshi S."/>
            <person name="Mohanty A."/>
            <person name="Bharti A.K."/>
            <person name="Gaur A."/>
            <person name="Gupta V."/>
            <person name="Kumar D."/>
            <person name="Ravi V."/>
            <person name="Vij S."/>
            <person name="Kapur A."/>
            <person name="Khurana P."/>
            <person name="Khurana P."/>
            <person name="Khurana J.P."/>
            <person name="Tyagi A.K."/>
            <person name="Gaikwad K."/>
            <person name="Singh A."/>
            <person name="Dalal V."/>
            <person name="Srivastava S."/>
            <person name="Dixit A."/>
            <person name="Pal A.K."/>
            <person name="Ghazi I.A."/>
            <person name="Yadav M."/>
            <person name="Pandit A."/>
            <person name="Bhargava A."/>
            <person name="Sureshbabu K."/>
            <person name="Batra K."/>
            <person name="Sharma T.R."/>
            <person name="Mohapatra T."/>
            <person name="Singh N.K."/>
            <person name="Messing J."/>
            <person name="Nelson A.B."/>
            <person name="Fuks G."/>
            <person name="Kavchok S."/>
            <person name="Keizer G."/>
            <person name="Linton E."/>
            <person name="Llaca V."/>
            <person name="Song R."/>
            <person name="Tanyolac B."/>
            <person name="Young S."/>
            <person name="Ho-Il K."/>
            <person name="Hahn J.H."/>
            <person name="Sangsakoo G."/>
            <person name="Vanavichit A."/>
            <person name="de Mattos Luiz.A.T."/>
            <person name="Zimmer P.D."/>
            <person name="Malone G."/>
            <person name="Dellagostin O."/>
            <person name="de Oliveira A.C."/>
            <person name="Bevan M."/>
            <person name="Bancroft I."/>
            <person name="Minx P."/>
            <person name="Cordum H."/>
            <person name="Wilson R."/>
            <person name="Cheng Z."/>
            <person name="Jin W."/>
            <person name="Jiang J."/>
            <person name="Leong S.A."/>
            <person name="Iwama H."/>
            <person name="Gojobori T."/>
            <person name="Itoh T."/>
            <person name="Niimura Y."/>
            <person name="Fujii Y."/>
            <person name="Habara T."/>
            <person name="Sakai H."/>
            <person name="Sato Y."/>
            <person name="Wilson G."/>
            <person name="Kumar K."/>
            <person name="McCouch S."/>
            <person name="Juretic N."/>
            <person name="Hoen D."/>
            <person name="Wright S."/>
            <person name="Bruskiewich R."/>
            <person name="Bureau T."/>
            <person name="Miyao A."/>
            <person name="Hirochika H."/>
            <person name="Nishikawa T."/>
            <person name="Kadowaki K."/>
            <person name="Sugiura M."/>
            <person name="Burr B."/>
            <person name="Sasaki T."/>
        </authorList>
    </citation>
    <scope>NUCLEOTIDE SEQUENCE [LARGE SCALE GENOMIC DNA]</scope>
    <source>
        <strain evidence="3">cv. Nipponbare</strain>
    </source>
</reference>
<dbReference type="InterPro" id="IPR005174">
    <property type="entry name" value="KIB1-4_b-propeller"/>
</dbReference>
<protein>
    <submittedName>
        <fullName evidence="2">Os11g0549665 protein</fullName>
    </submittedName>
</protein>
<reference evidence="3" key="2">
    <citation type="journal article" date="2008" name="Nucleic Acids Res.">
        <title>The rice annotation project database (RAP-DB): 2008 update.</title>
        <authorList>
            <consortium name="The rice annotation project (RAP)"/>
        </authorList>
    </citation>
    <scope>GENOME REANNOTATION</scope>
    <source>
        <strain evidence="3">cv. Nipponbare</strain>
    </source>
</reference>
<organism evidence="2 3">
    <name type="scientific">Oryza sativa subsp. japonica</name>
    <name type="common">Rice</name>
    <dbReference type="NCBI Taxonomy" id="39947"/>
    <lineage>
        <taxon>Eukaryota</taxon>
        <taxon>Viridiplantae</taxon>
        <taxon>Streptophyta</taxon>
        <taxon>Embryophyta</taxon>
        <taxon>Tracheophyta</taxon>
        <taxon>Spermatophyta</taxon>
        <taxon>Magnoliopsida</taxon>
        <taxon>Liliopsida</taxon>
        <taxon>Poales</taxon>
        <taxon>Poaceae</taxon>
        <taxon>BOP clade</taxon>
        <taxon>Oryzoideae</taxon>
        <taxon>Oryzeae</taxon>
        <taxon>Oryzinae</taxon>
        <taxon>Oryza</taxon>
        <taxon>Oryza sativa</taxon>
    </lineage>
</organism>
<sequence>MIRSSKRRRLTPIPSDAGKMSPDWASLDQDLVGLIGGRVLAGDDMRDYVRFRAVCSHWSASTVRPLGRGVTDRRFHPRRWMMLPEGHGLYPGHPDLRGYVRFFNLSTAALVRVHLPLLRDHVIIDSVDGLLLLHRDHDTAIRLLHPFTGDVADLPPLASLLPQMESESRDRSQRSKHSRLMKVCASVTVTSTGTITVMLALEILHRVAYATPGDQRWTLSAWTLKPFVKPVSFQGKLYALQLSSYDIHKVYIYQFNPPCQDNDKGLLHLPLPVKIAECPMDKFLYLLNFAECGSELLLVAYNGVSRSKLLVYRLADLVSGRIEPVTTIGDHALFLDERCLCVSLSNNKEGSKILPSDLSNSIICMHSLQVDPSSLDIFRFEQYDLGTGTWAPASDGDIFHKPPPSPHTLIHHIFTCCNRRYWNKGIMYCSKRQPIWLVKQELRFGA</sequence>
<dbReference type="EMBL" id="AP008217">
    <property type="protein sequence ID" value="BAH95322.1"/>
    <property type="molecule type" value="Genomic_DNA"/>
</dbReference>
<dbReference type="KEGG" id="dosa:Os11g0549665"/>
<feature type="domain" description="KIB1-4 beta-propeller" evidence="1">
    <location>
        <begin position="102"/>
        <end position="348"/>
    </location>
</feature>
<accession>C7J8W2</accession>
<dbReference type="Proteomes" id="UP000000763">
    <property type="component" value="Chromosome 11"/>
</dbReference>
<dbReference type="AlphaFoldDB" id="C7J8W2"/>